<evidence type="ECO:0000259" key="9">
    <source>
        <dbReference type="PROSITE" id="PS50097"/>
    </source>
</evidence>
<dbReference type="EMBL" id="RWJN01000048">
    <property type="protein sequence ID" value="TCD69119.1"/>
    <property type="molecule type" value="Genomic_DNA"/>
</dbReference>
<dbReference type="PANTHER" id="PTHR11552:SF201">
    <property type="entry name" value="GLUCOSE-METHANOL-CHOLINE OXIDOREDUCTASE N-TERMINAL DOMAIN-CONTAINING PROTEIN"/>
    <property type="match status" value="1"/>
</dbReference>
<dbReference type="GO" id="GO:0050660">
    <property type="term" value="F:flavin adenine dinucleotide binding"/>
    <property type="evidence" value="ECO:0007669"/>
    <property type="project" value="InterPro"/>
</dbReference>
<keyword evidence="11" id="KW-1185">Reference proteome</keyword>
<keyword evidence="6" id="KW-0560">Oxidoreductase</keyword>
<accession>A0A4R0RTX1</accession>
<evidence type="ECO:0000256" key="6">
    <source>
        <dbReference type="ARBA" id="ARBA00023002"/>
    </source>
</evidence>
<keyword evidence="5 7" id="KW-0274">FAD</keyword>
<evidence type="ECO:0000256" key="7">
    <source>
        <dbReference type="RuleBase" id="RU003968"/>
    </source>
</evidence>
<feature type="domain" description="BTB" evidence="9">
    <location>
        <begin position="27"/>
        <end position="101"/>
    </location>
</feature>
<dbReference type="Pfam" id="PF05199">
    <property type="entry name" value="GMC_oxred_C"/>
    <property type="match status" value="1"/>
</dbReference>
<dbReference type="PROSITE" id="PS50097">
    <property type="entry name" value="BTB"/>
    <property type="match status" value="1"/>
</dbReference>
<dbReference type="InterPro" id="IPR000172">
    <property type="entry name" value="GMC_OxRdtase_N"/>
</dbReference>
<dbReference type="InterPro" id="IPR036188">
    <property type="entry name" value="FAD/NAD-bd_sf"/>
</dbReference>
<dbReference type="OrthoDB" id="269227at2759"/>
<dbReference type="InterPro" id="IPR027424">
    <property type="entry name" value="Glucose_Oxidase_domain_2"/>
</dbReference>
<comment type="caution">
    <text evidence="10">The sequence shown here is derived from an EMBL/GenBank/DDBJ whole genome shotgun (WGS) entry which is preliminary data.</text>
</comment>
<dbReference type="SUPFAM" id="SSF54373">
    <property type="entry name" value="FAD-linked reductases, C-terminal domain"/>
    <property type="match status" value="1"/>
</dbReference>
<protein>
    <recommendedName>
        <fullName evidence="9">BTB domain-containing protein</fullName>
    </recommendedName>
</protein>
<dbReference type="PROSITE" id="PS00624">
    <property type="entry name" value="GMC_OXRED_2"/>
    <property type="match status" value="1"/>
</dbReference>
<organism evidence="10 11">
    <name type="scientific">Steccherinum ochraceum</name>
    <dbReference type="NCBI Taxonomy" id="92696"/>
    <lineage>
        <taxon>Eukaryota</taxon>
        <taxon>Fungi</taxon>
        <taxon>Dikarya</taxon>
        <taxon>Basidiomycota</taxon>
        <taxon>Agaricomycotina</taxon>
        <taxon>Agaricomycetes</taxon>
        <taxon>Polyporales</taxon>
        <taxon>Steccherinaceae</taxon>
        <taxon>Steccherinum</taxon>
    </lineage>
</organism>
<dbReference type="SMART" id="SM00225">
    <property type="entry name" value="BTB"/>
    <property type="match status" value="1"/>
</dbReference>
<dbReference type="InterPro" id="IPR000210">
    <property type="entry name" value="BTB/POZ_dom"/>
</dbReference>
<dbReference type="Proteomes" id="UP000292702">
    <property type="component" value="Unassembled WGS sequence"/>
</dbReference>
<evidence type="ECO:0000313" key="11">
    <source>
        <dbReference type="Proteomes" id="UP000292702"/>
    </source>
</evidence>
<dbReference type="PROSITE" id="PS00623">
    <property type="entry name" value="GMC_OXRED_1"/>
    <property type="match status" value="1"/>
</dbReference>
<evidence type="ECO:0000256" key="5">
    <source>
        <dbReference type="ARBA" id="ARBA00022827"/>
    </source>
</evidence>
<comment type="cofactor">
    <cofactor evidence="1">
        <name>FAD</name>
        <dbReference type="ChEBI" id="CHEBI:57692"/>
    </cofactor>
</comment>
<evidence type="ECO:0000256" key="1">
    <source>
        <dbReference type="ARBA" id="ARBA00001974"/>
    </source>
</evidence>
<comment type="similarity">
    <text evidence="2 7">Belongs to the GMC oxidoreductase family.</text>
</comment>
<dbReference type="InterPro" id="IPR012132">
    <property type="entry name" value="GMC_OxRdtase"/>
</dbReference>
<evidence type="ECO:0000313" key="10">
    <source>
        <dbReference type="EMBL" id="TCD69119.1"/>
    </source>
</evidence>
<dbReference type="STRING" id="92696.A0A4R0RTX1"/>
<sequence>MSASKPRPVPKFPLGWKRSPDVWYHDGNIVLVAGSVGFRVYRGVLAQHSTVFADMFKVAQGPTTAPEELYDGCPAVMLSETAEEIRPLLRAMFDFGSPVNALLHIRVLINFLRLSQKYDIPTLRKSTFAAIEEGYFPSSLQDFTLAYATRHTAFQPADYFMLANACIESGVKDVLPAVLMVCAHFEIDVLLCGAPSTPNRTSYAVGATHNTIIELDPTCKLTVLRARQKLCLLAQTHPFYARRHCIKTRYPSHVDVRAHIDPSACGRSPAFSAWLDGRASDGSFRSGGEVDEAGAWMELSNTESKEEEEEGQRRGGYEQVNTHFHLRRSKADSSVALGACPSFRVRQQSDIAAAQAAAGEPTTSYSPGLCIRVTGTTYSLSFGHMSHHERSPANQGLPFGVTSDPSMVDGQTYDYVVVGGGTAGLTVASRLSEDASKRVLVIEAGGDNRTNPDIYDVLQFTVALDGPMDWAWIADHDKIVHGGKTLGGSSSVNGASWTRGTKAQYDTWSTLLDPSEAHLGWDWDGMFKYMKKAENFTSPSVDQRALGANWIASFHGTSGPVNAEFFNPLHDGPQAPAFAATAMNVTGIAHSKDINSGSPNAVSFTPSSIHSRVLNAANRSSSAVSYLQPVERTRTNWVTLVGHMATQIMFSNQVSSLHTAIGVEFGAADGSGPRFTVNVRKEIILAAGAIQSPVLLQLSGIGDPVLLNKFGIPTLVDLKTTQSIVAAHGNGFPDGVGGLTQALAFPNLRQLYGSRADEVIQKINSSLDSCAVSQVDSALSAETLEILFKAQVKGMIEDHDPVMEFYWSGGSPDDLSIVLWPLLPLSRGNVTISSADPFARPRVNVNYFNLDHDLDVHVEGCRLARKLLQSPPLSTLSAGETIPGFIKVPDDADGGSKADWTNWIFNDPQFNFTSNAHPIGTAAMMRRELGGVVDGRLKVYGTANVRVVDASVMPLQISAHLSSTVYGIAEKAADMIKNGT</sequence>
<proteinExistence type="inferred from homology"/>
<reference evidence="10 11" key="1">
    <citation type="submission" date="2018-11" db="EMBL/GenBank/DDBJ databases">
        <title>Genome assembly of Steccherinum ochraceum LE-BIN_3174, the white-rot fungus of the Steccherinaceae family (The Residual Polyporoid clade, Polyporales, Basidiomycota).</title>
        <authorList>
            <person name="Fedorova T.V."/>
            <person name="Glazunova O.A."/>
            <person name="Landesman E.O."/>
            <person name="Moiseenko K.V."/>
            <person name="Psurtseva N.V."/>
            <person name="Savinova O.S."/>
            <person name="Shakhova N.V."/>
            <person name="Tyazhelova T.V."/>
            <person name="Vasina D.V."/>
        </authorList>
    </citation>
    <scope>NUCLEOTIDE SEQUENCE [LARGE SCALE GENOMIC DNA]</scope>
    <source>
        <strain evidence="10 11">LE-BIN_3174</strain>
    </source>
</reference>
<keyword evidence="4" id="KW-0732">Signal</keyword>
<dbReference type="Gene3D" id="4.10.450.10">
    <property type="entry name" value="Glucose Oxidase, domain 2"/>
    <property type="match status" value="1"/>
</dbReference>
<dbReference type="InterPro" id="IPR007867">
    <property type="entry name" value="GMC_OxRtase_C"/>
</dbReference>
<dbReference type="PANTHER" id="PTHR11552">
    <property type="entry name" value="GLUCOSE-METHANOL-CHOLINE GMC OXIDOREDUCTASE"/>
    <property type="match status" value="1"/>
</dbReference>
<name>A0A4R0RTX1_9APHY</name>
<keyword evidence="3 7" id="KW-0285">Flavoprotein</keyword>
<evidence type="ECO:0000256" key="4">
    <source>
        <dbReference type="ARBA" id="ARBA00022729"/>
    </source>
</evidence>
<dbReference type="GO" id="GO:0016614">
    <property type="term" value="F:oxidoreductase activity, acting on CH-OH group of donors"/>
    <property type="evidence" value="ECO:0007669"/>
    <property type="project" value="InterPro"/>
</dbReference>
<feature type="region of interest" description="Disordered" evidence="8">
    <location>
        <begin position="295"/>
        <end position="315"/>
    </location>
</feature>
<dbReference type="SUPFAM" id="SSF51905">
    <property type="entry name" value="FAD/NAD(P)-binding domain"/>
    <property type="match status" value="1"/>
</dbReference>
<gene>
    <name evidence="10" type="ORF">EIP91_008595</name>
</gene>
<evidence type="ECO:0000256" key="8">
    <source>
        <dbReference type="SAM" id="MobiDB-lite"/>
    </source>
</evidence>
<evidence type="ECO:0000256" key="3">
    <source>
        <dbReference type="ARBA" id="ARBA00022630"/>
    </source>
</evidence>
<dbReference type="Pfam" id="PF00732">
    <property type="entry name" value="GMC_oxred_N"/>
    <property type="match status" value="1"/>
</dbReference>
<evidence type="ECO:0000256" key="2">
    <source>
        <dbReference type="ARBA" id="ARBA00010790"/>
    </source>
</evidence>
<dbReference type="Gene3D" id="3.50.50.60">
    <property type="entry name" value="FAD/NAD(P)-binding domain"/>
    <property type="match status" value="1"/>
</dbReference>
<dbReference type="AlphaFoldDB" id="A0A4R0RTX1"/>
<dbReference type="Gene3D" id="3.30.560.10">
    <property type="entry name" value="Glucose Oxidase, domain 3"/>
    <property type="match status" value="1"/>
</dbReference>